<dbReference type="EMBL" id="ML996342">
    <property type="protein sequence ID" value="KAF2727279.1"/>
    <property type="molecule type" value="Genomic_DNA"/>
</dbReference>
<dbReference type="Gene3D" id="1.20.5.340">
    <property type="match status" value="1"/>
</dbReference>
<feature type="non-terminal residue" evidence="1">
    <location>
        <position position="1"/>
    </location>
</feature>
<keyword evidence="2" id="KW-1185">Reference proteome</keyword>
<proteinExistence type="predicted"/>
<dbReference type="Pfam" id="PF23397">
    <property type="entry name" value="DUF7104"/>
    <property type="match status" value="1"/>
</dbReference>
<reference evidence="1" key="1">
    <citation type="journal article" date="2020" name="Stud. Mycol.">
        <title>101 Dothideomycetes genomes: a test case for predicting lifestyles and emergence of pathogens.</title>
        <authorList>
            <person name="Haridas S."/>
            <person name="Albert R."/>
            <person name="Binder M."/>
            <person name="Bloem J."/>
            <person name="Labutti K."/>
            <person name="Salamov A."/>
            <person name="Andreopoulos B."/>
            <person name="Baker S."/>
            <person name="Barry K."/>
            <person name="Bills G."/>
            <person name="Bluhm B."/>
            <person name="Cannon C."/>
            <person name="Castanera R."/>
            <person name="Culley D."/>
            <person name="Daum C."/>
            <person name="Ezra D."/>
            <person name="Gonzalez J."/>
            <person name="Henrissat B."/>
            <person name="Kuo A."/>
            <person name="Liang C."/>
            <person name="Lipzen A."/>
            <person name="Lutzoni F."/>
            <person name="Magnuson J."/>
            <person name="Mondo S."/>
            <person name="Nolan M."/>
            <person name="Ohm R."/>
            <person name="Pangilinan J."/>
            <person name="Park H.-J."/>
            <person name="Ramirez L."/>
            <person name="Alfaro M."/>
            <person name="Sun H."/>
            <person name="Tritt A."/>
            <person name="Yoshinaga Y."/>
            <person name="Zwiers L.-H."/>
            <person name="Turgeon B."/>
            <person name="Goodwin S."/>
            <person name="Spatafora J."/>
            <person name="Crous P."/>
            <person name="Grigoriev I."/>
        </authorList>
    </citation>
    <scope>NUCLEOTIDE SEQUENCE</scope>
    <source>
        <strain evidence="1">CBS 125425</strain>
    </source>
</reference>
<dbReference type="AlphaFoldDB" id="A0A9P4QLS8"/>
<dbReference type="Proteomes" id="UP000799444">
    <property type="component" value="Unassembled WGS sequence"/>
</dbReference>
<accession>A0A9P4QLS8</accession>
<dbReference type="InterPro" id="IPR055530">
    <property type="entry name" value="DUF7104"/>
</dbReference>
<evidence type="ECO:0000313" key="2">
    <source>
        <dbReference type="Proteomes" id="UP000799444"/>
    </source>
</evidence>
<protein>
    <submittedName>
        <fullName evidence="1">Uncharacterized protein</fullName>
    </submittedName>
</protein>
<organism evidence="1 2">
    <name type="scientific">Polyplosphaeria fusca</name>
    <dbReference type="NCBI Taxonomy" id="682080"/>
    <lineage>
        <taxon>Eukaryota</taxon>
        <taxon>Fungi</taxon>
        <taxon>Dikarya</taxon>
        <taxon>Ascomycota</taxon>
        <taxon>Pezizomycotina</taxon>
        <taxon>Dothideomycetes</taxon>
        <taxon>Pleosporomycetidae</taxon>
        <taxon>Pleosporales</taxon>
        <taxon>Tetraplosphaeriaceae</taxon>
        <taxon>Polyplosphaeria</taxon>
    </lineage>
</organism>
<gene>
    <name evidence="1" type="ORF">EJ04DRAFT_517345</name>
</gene>
<comment type="caution">
    <text evidence="1">The sequence shown here is derived from an EMBL/GenBank/DDBJ whole genome shotgun (WGS) entry which is preliminary data.</text>
</comment>
<sequence>LQQRGDEVKVTEEVVKAAARNWGSGKEVMELLQQHGGEVKVKLESGPRYGAVSEGYEK</sequence>
<name>A0A9P4QLS8_9PLEO</name>
<evidence type="ECO:0000313" key="1">
    <source>
        <dbReference type="EMBL" id="KAF2727279.1"/>
    </source>
</evidence>